<dbReference type="EMBL" id="CP078145">
    <property type="protein sequence ID" value="QXN90691.1"/>
    <property type="molecule type" value="Genomic_DNA"/>
</dbReference>
<keyword evidence="3" id="KW-1185">Reference proteome</keyword>
<sequence>MTTPEHVTILGASGFVGSAVLRELAMRPIRIRAISRRPAPVPAAAVADIEVCTLDLTAPGAVRAAIADTDIVVHTVAHIAGASTWRIDAGDTEAERVNVGVVRDLIDAATEHGGSRTLPRVVFAGTTTQVGVTEKEILDGSEPDRPAEEYSRQKLTAEQLLLAATDDGVLTATSLRLPTIFGFVPHAAVSDRGVVATMARRALAGQPLTMWHDGSVRRDLLFVEDVARALVAACDHVDELCGRAWLVGSGTGSPLGEVFATIADVAAEYTGAAVPVVSVAAPDYAAPGDFRSVTVDSSAFRAVTGWSPRVDLDDALRRMVAFCAGDREQVAPVLVEQPADSR</sequence>
<dbReference type="Proteomes" id="UP000694257">
    <property type="component" value="Chromosome"/>
</dbReference>
<organism evidence="2 3">
    <name type="scientific">Nocardia iowensis</name>
    <dbReference type="NCBI Taxonomy" id="204891"/>
    <lineage>
        <taxon>Bacteria</taxon>
        <taxon>Bacillati</taxon>
        <taxon>Actinomycetota</taxon>
        <taxon>Actinomycetes</taxon>
        <taxon>Mycobacteriales</taxon>
        <taxon>Nocardiaceae</taxon>
        <taxon>Nocardia</taxon>
    </lineage>
</organism>
<dbReference type="RefSeq" id="WP_218471558.1">
    <property type="nucleotide sequence ID" value="NZ_BAABJN010000006.1"/>
</dbReference>
<name>A0ABX8RT76_NOCIO</name>
<dbReference type="InterPro" id="IPR001509">
    <property type="entry name" value="Epimerase_deHydtase"/>
</dbReference>
<gene>
    <name evidence="2" type="ORF">KV110_35785</name>
</gene>
<dbReference type="CDD" id="cd08946">
    <property type="entry name" value="SDR_e"/>
    <property type="match status" value="1"/>
</dbReference>
<feature type="domain" description="NAD-dependent epimerase/dehydratase" evidence="1">
    <location>
        <begin position="7"/>
        <end position="248"/>
    </location>
</feature>
<evidence type="ECO:0000313" key="3">
    <source>
        <dbReference type="Proteomes" id="UP000694257"/>
    </source>
</evidence>
<dbReference type="Pfam" id="PF01370">
    <property type="entry name" value="Epimerase"/>
    <property type="match status" value="1"/>
</dbReference>
<dbReference type="InterPro" id="IPR050177">
    <property type="entry name" value="Lipid_A_modif_metabolic_enz"/>
</dbReference>
<accession>A0ABX8RT76</accession>
<evidence type="ECO:0000313" key="2">
    <source>
        <dbReference type="EMBL" id="QXN90691.1"/>
    </source>
</evidence>
<reference evidence="2 3" key="1">
    <citation type="submission" date="2021-07" db="EMBL/GenBank/DDBJ databases">
        <title>Whole Genome Sequence of Nocardia Iowensis.</title>
        <authorList>
            <person name="Lamm A."/>
            <person name="Collins-Fairclough A.M."/>
            <person name="Bunk B."/>
            <person name="Sproer C."/>
        </authorList>
    </citation>
    <scope>NUCLEOTIDE SEQUENCE [LARGE SCALE GENOMIC DNA]</scope>
    <source>
        <strain evidence="2 3">NRRL 5646</strain>
    </source>
</reference>
<protein>
    <submittedName>
        <fullName evidence="2">NAD-dependent epimerase/dehydratase family protein</fullName>
    </submittedName>
</protein>
<dbReference type="PANTHER" id="PTHR43245">
    <property type="entry name" value="BIFUNCTIONAL POLYMYXIN RESISTANCE PROTEIN ARNA"/>
    <property type="match status" value="1"/>
</dbReference>
<proteinExistence type="predicted"/>
<evidence type="ECO:0000259" key="1">
    <source>
        <dbReference type="Pfam" id="PF01370"/>
    </source>
</evidence>